<comment type="caution">
    <text evidence="2">The sequence shown here is derived from an EMBL/GenBank/DDBJ whole genome shotgun (WGS) entry which is preliminary data.</text>
</comment>
<dbReference type="Gene3D" id="1.10.287.110">
    <property type="entry name" value="DnaJ domain"/>
    <property type="match status" value="1"/>
</dbReference>
<name>A0ABT8DZE3_9BURK</name>
<dbReference type="Proteomes" id="UP001228044">
    <property type="component" value="Unassembled WGS sequence"/>
</dbReference>
<dbReference type="SUPFAM" id="SSF46565">
    <property type="entry name" value="Chaperone J-domain"/>
    <property type="match status" value="1"/>
</dbReference>
<evidence type="ECO:0000313" key="2">
    <source>
        <dbReference type="EMBL" id="MDN3922967.1"/>
    </source>
</evidence>
<accession>A0ABT8DZE3</accession>
<protein>
    <recommendedName>
        <fullName evidence="4">J domain-containing protein</fullName>
    </recommendedName>
</protein>
<sequence length="284" mass="31956">MMNTAITRQELERRRSQLRDLQSFLADQEQEFALLRGRIQVFVDRYTDLLGPLYMELDALESQLHCATSYLAEALRRNGVAARSPKPPRATELPRLPQLPGGAPLPPEPKGGLVELGPPTLKTLYRRAAMRLHPDLAPSERERRQREQQMMIVNEAYAAGDRRRLESLLLAAGEEPLKVHGGNADAVRDWLSRSEQAVQGRLRVVQAHLALLKAHAMHQMWQAIAAAEAQQLDPLAVMASRLRAQIAERRQELYIGQRLQPDSGLAQAFLHRRVERMGASSSAH</sequence>
<dbReference type="RefSeq" id="WP_290361273.1">
    <property type="nucleotide sequence ID" value="NZ_JAUHHC010000006.1"/>
</dbReference>
<organism evidence="2 3">
    <name type="scientific">Roseateles violae</name>
    <dbReference type="NCBI Taxonomy" id="3058042"/>
    <lineage>
        <taxon>Bacteria</taxon>
        <taxon>Pseudomonadati</taxon>
        <taxon>Pseudomonadota</taxon>
        <taxon>Betaproteobacteria</taxon>
        <taxon>Burkholderiales</taxon>
        <taxon>Sphaerotilaceae</taxon>
        <taxon>Roseateles</taxon>
    </lineage>
</organism>
<evidence type="ECO:0000313" key="3">
    <source>
        <dbReference type="Proteomes" id="UP001228044"/>
    </source>
</evidence>
<feature type="compositionally biased region" description="Low complexity" evidence="1">
    <location>
        <begin position="93"/>
        <end position="102"/>
    </location>
</feature>
<gene>
    <name evidence="2" type="ORF">QWJ38_21960</name>
</gene>
<feature type="region of interest" description="Disordered" evidence="1">
    <location>
        <begin position="79"/>
        <end position="113"/>
    </location>
</feature>
<proteinExistence type="predicted"/>
<evidence type="ECO:0008006" key="4">
    <source>
        <dbReference type="Google" id="ProtNLM"/>
    </source>
</evidence>
<dbReference type="EMBL" id="JAUHHC010000006">
    <property type="protein sequence ID" value="MDN3922967.1"/>
    <property type="molecule type" value="Genomic_DNA"/>
</dbReference>
<keyword evidence="3" id="KW-1185">Reference proteome</keyword>
<reference evidence="2 3" key="1">
    <citation type="submission" date="2023-06" db="EMBL/GenBank/DDBJ databases">
        <title>Pelomonas sp. PFR6 16S ribosomal RNA gene Genome sequencing and assembly.</title>
        <authorList>
            <person name="Woo H."/>
        </authorList>
    </citation>
    <scope>NUCLEOTIDE SEQUENCE [LARGE SCALE GENOMIC DNA]</scope>
    <source>
        <strain evidence="2 3">PFR6</strain>
    </source>
</reference>
<dbReference type="InterPro" id="IPR036869">
    <property type="entry name" value="J_dom_sf"/>
</dbReference>
<evidence type="ECO:0000256" key="1">
    <source>
        <dbReference type="SAM" id="MobiDB-lite"/>
    </source>
</evidence>